<dbReference type="GO" id="GO:0016740">
    <property type="term" value="F:transferase activity"/>
    <property type="evidence" value="ECO:0007669"/>
    <property type="project" value="UniProtKB-KW"/>
</dbReference>
<dbReference type="OrthoDB" id="9801954at2"/>
<dbReference type="InterPro" id="IPR029044">
    <property type="entry name" value="Nucleotide-diphossugar_trans"/>
</dbReference>
<accession>Q1YPR9</accession>
<dbReference type="Gene3D" id="3.90.550.10">
    <property type="entry name" value="Spore Coat Polysaccharide Biosynthesis Protein SpsA, Chain A"/>
    <property type="match status" value="1"/>
</dbReference>
<dbReference type="HOGENOM" id="CLU_025996_0_5_6"/>
<feature type="domain" description="Glycosyltransferase 2-like" evidence="1">
    <location>
        <begin position="3"/>
        <end position="113"/>
    </location>
</feature>
<reference evidence="2 3" key="1">
    <citation type="submission" date="2006-03" db="EMBL/GenBank/DDBJ databases">
        <authorList>
            <person name="Giovannoni S.J."/>
            <person name="Cho J.-C."/>
            <person name="Ferriera S."/>
            <person name="Johnson J."/>
            <person name="Kravitz S."/>
            <person name="Halpern A."/>
            <person name="Remington K."/>
            <person name="Beeson K."/>
            <person name="Tran B."/>
            <person name="Rogers Y.-H."/>
            <person name="Friedman R."/>
            <person name="Venter J.C."/>
        </authorList>
    </citation>
    <scope>NUCLEOTIDE SEQUENCE [LARGE SCALE GENOMIC DNA]</scope>
    <source>
        <strain evidence="2 3">HTCC2207</strain>
    </source>
</reference>
<dbReference type="EMBL" id="AAPI01000008">
    <property type="protein sequence ID" value="EAS46290.1"/>
    <property type="molecule type" value="Genomic_DNA"/>
</dbReference>
<dbReference type="SUPFAM" id="SSF53448">
    <property type="entry name" value="Nucleotide-diphospho-sugar transferases"/>
    <property type="match status" value="1"/>
</dbReference>
<sequence>MFSIIIPSYNSEKTIGKTLASILSQTWTKFDVLVVDNHSTDKTEKIVKSFNDDRIKFYQIDNGGMPAISRNYGISLSNSNYLAFCDSDDCWDKNKLAMCAVYVKKGSGFIAHSLRLTGSPSKLGLGKVFQRKPARTFEEFVENGNNIAQSSIVIRRDILDRVGLYSTDAKFIAVEDAHLWCRILRSGENLAYISSSLGSYHYSSTALTFKANQFKANRALRLEYFPNIKPGWYKYNIATYLMRKNMDRRAFRYLMSIMLGASTSIELRLKSFFLLVQLWFR</sequence>
<gene>
    <name evidence="2" type="ORF">GB2207_05999</name>
</gene>
<keyword evidence="3" id="KW-1185">Reference proteome</keyword>
<organism evidence="2 3">
    <name type="scientific">gamma proteobacterium HTCC2207</name>
    <dbReference type="NCBI Taxonomy" id="314287"/>
    <lineage>
        <taxon>Bacteria</taxon>
        <taxon>Pseudomonadati</taxon>
        <taxon>Pseudomonadota</taxon>
        <taxon>Gammaproteobacteria</taxon>
        <taxon>Cellvibrionales</taxon>
        <taxon>Porticoccaceae</taxon>
        <taxon>SAR92 clade</taxon>
    </lineage>
</organism>
<evidence type="ECO:0000313" key="3">
    <source>
        <dbReference type="Proteomes" id="UP000005555"/>
    </source>
</evidence>
<dbReference type="PANTHER" id="PTHR43685:SF2">
    <property type="entry name" value="GLYCOSYLTRANSFERASE 2-LIKE DOMAIN-CONTAINING PROTEIN"/>
    <property type="match status" value="1"/>
</dbReference>
<dbReference type="STRING" id="314287.GB2207_05999"/>
<dbReference type="Pfam" id="PF00535">
    <property type="entry name" value="Glycos_transf_2"/>
    <property type="match status" value="1"/>
</dbReference>
<dbReference type="PANTHER" id="PTHR43685">
    <property type="entry name" value="GLYCOSYLTRANSFERASE"/>
    <property type="match status" value="1"/>
</dbReference>
<comment type="caution">
    <text evidence="2">The sequence shown here is derived from an EMBL/GenBank/DDBJ whole genome shotgun (WGS) entry which is preliminary data.</text>
</comment>
<keyword evidence="2" id="KW-0808">Transferase</keyword>
<name>Q1YPR9_9GAMM</name>
<dbReference type="InterPro" id="IPR001173">
    <property type="entry name" value="Glyco_trans_2-like"/>
</dbReference>
<dbReference type="Proteomes" id="UP000005555">
    <property type="component" value="Unassembled WGS sequence"/>
</dbReference>
<evidence type="ECO:0000259" key="1">
    <source>
        <dbReference type="Pfam" id="PF00535"/>
    </source>
</evidence>
<evidence type="ECO:0000313" key="2">
    <source>
        <dbReference type="EMBL" id="EAS46290.1"/>
    </source>
</evidence>
<proteinExistence type="predicted"/>
<dbReference type="eggNOG" id="COG1216">
    <property type="taxonomic scope" value="Bacteria"/>
</dbReference>
<dbReference type="CDD" id="cd00761">
    <property type="entry name" value="Glyco_tranf_GTA_type"/>
    <property type="match status" value="1"/>
</dbReference>
<dbReference type="InterPro" id="IPR050834">
    <property type="entry name" value="Glycosyltransf_2"/>
</dbReference>
<dbReference type="AlphaFoldDB" id="Q1YPR9"/>
<protein>
    <submittedName>
        <fullName evidence="2">Glycosyl transferase, family 2</fullName>
    </submittedName>
</protein>